<dbReference type="OrthoDB" id="2388015at2"/>
<comment type="caution">
    <text evidence="8">The sequence shown here is derived from an EMBL/GenBank/DDBJ whole genome shotgun (WGS) entry which is preliminary data.</text>
</comment>
<dbReference type="Gene3D" id="1.20.1510.10">
    <property type="entry name" value="Cation efflux protein transmembrane domain"/>
    <property type="match status" value="1"/>
</dbReference>
<proteinExistence type="predicted"/>
<organism evidence="8 9">
    <name type="scientific">Nesterenkonia jeotgali</name>
    <dbReference type="NCBI Taxonomy" id="317018"/>
    <lineage>
        <taxon>Bacteria</taxon>
        <taxon>Bacillati</taxon>
        <taxon>Actinomycetota</taxon>
        <taxon>Actinomycetes</taxon>
        <taxon>Micrococcales</taxon>
        <taxon>Micrococcaceae</taxon>
        <taxon>Nesterenkonia</taxon>
    </lineage>
</organism>
<dbReference type="InterPro" id="IPR027469">
    <property type="entry name" value="Cation_efflux_TMD_sf"/>
</dbReference>
<evidence type="ECO:0000313" key="8">
    <source>
        <dbReference type="EMBL" id="KUG58890.1"/>
    </source>
</evidence>
<evidence type="ECO:0000256" key="3">
    <source>
        <dbReference type="ARBA" id="ARBA00022692"/>
    </source>
</evidence>
<dbReference type="RefSeq" id="WP_058888572.1">
    <property type="nucleotide sequence ID" value="NZ_LQBM01000003.1"/>
</dbReference>
<reference evidence="9" key="1">
    <citation type="submission" date="2015-12" db="EMBL/GenBank/DDBJ databases">
        <authorList>
            <person name="Nair G.R."/>
            <person name="Kaur G."/>
            <person name="Mayilraj S."/>
        </authorList>
    </citation>
    <scope>NUCLEOTIDE SEQUENCE [LARGE SCALE GENOMIC DNA]</scope>
    <source>
        <strain evidence="9">CD08_7</strain>
    </source>
</reference>
<sequence>MRTEQQTLKVSLIGILIVSALGIGFGLVSGSFAILFDGVFSLVDAVMSVVSITLAGLIAKSASNALSRRTQDRFTMGFWHFEPMLLAVNALLMMSVAAYALFQAIAALTSGGREVEFGPAVLYAAVVAVLCLVIALIEHRANKKIDSALVAMDVKGWIMAGGVTGALLAAFLIGMLIDGTEAEWAMPYVDPAVLAVVALGLLPMPFATLRKAVAEISLVTPPELKARAETAAQDVAEAEGFSDYRVYASQQGRARTIDVVFYVPEDQGLRSLEDWDRVRDETRTQLDGDDPHSWITITFTTKQPPSRPVR</sequence>
<dbReference type="PANTHER" id="PTHR43840:SF15">
    <property type="entry name" value="MITOCHONDRIAL METAL TRANSPORTER 1-RELATED"/>
    <property type="match status" value="1"/>
</dbReference>
<evidence type="ECO:0000256" key="1">
    <source>
        <dbReference type="ARBA" id="ARBA00004141"/>
    </source>
</evidence>
<dbReference type="PANTHER" id="PTHR43840">
    <property type="entry name" value="MITOCHONDRIAL METAL TRANSPORTER 1-RELATED"/>
    <property type="match status" value="1"/>
</dbReference>
<keyword evidence="3 6" id="KW-0812">Transmembrane</keyword>
<feature type="transmembrane region" description="Helical" evidence="6">
    <location>
        <begin position="84"/>
        <end position="108"/>
    </location>
</feature>
<evidence type="ECO:0000313" key="9">
    <source>
        <dbReference type="Proteomes" id="UP000054023"/>
    </source>
</evidence>
<keyword evidence="5 6" id="KW-0472">Membrane</keyword>
<dbReference type="InterPro" id="IPR058533">
    <property type="entry name" value="Cation_efflux_TM"/>
</dbReference>
<keyword evidence="4 6" id="KW-1133">Transmembrane helix</keyword>
<feature type="transmembrane region" description="Helical" evidence="6">
    <location>
        <begin position="120"/>
        <end position="137"/>
    </location>
</feature>
<evidence type="ECO:0000256" key="5">
    <source>
        <dbReference type="ARBA" id="ARBA00023136"/>
    </source>
</evidence>
<feature type="transmembrane region" description="Helical" evidence="6">
    <location>
        <begin position="42"/>
        <end position="63"/>
    </location>
</feature>
<evidence type="ECO:0000256" key="6">
    <source>
        <dbReference type="SAM" id="Phobius"/>
    </source>
</evidence>
<evidence type="ECO:0000259" key="7">
    <source>
        <dbReference type="Pfam" id="PF01545"/>
    </source>
</evidence>
<dbReference type="GO" id="GO:0006882">
    <property type="term" value="P:intracellular zinc ion homeostasis"/>
    <property type="evidence" value="ECO:0007669"/>
    <property type="project" value="TreeGrafter"/>
</dbReference>
<evidence type="ECO:0000256" key="4">
    <source>
        <dbReference type="ARBA" id="ARBA00022989"/>
    </source>
</evidence>
<gene>
    <name evidence="8" type="ORF">AVL63_02335</name>
</gene>
<dbReference type="GO" id="GO:0015341">
    <property type="term" value="F:zinc efflux antiporter activity"/>
    <property type="evidence" value="ECO:0007669"/>
    <property type="project" value="TreeGrafter"/>
</dbReference>
<feature type="transmembrane region" description="Helical" evidence="6">
    <location>
        <begin position="12"/>
        <end position="36"/>
    </location>
</feature>
<accession>A0A0W8IG14</accession>
<dbReference type="EMBL" id="LQBM01000003">
    <property type="protein sequence ID" value="KUG58890.1"/>
    <property type="molecule type" value="Genomic_DNA"/>
</dbReference>
<feature type="domain" description="Cation efflux protein transmembrane" evidence="7">
    <location>
        <begin position="8"/>
        <end position="215"/>
    </location>
</feature>
<protein>
    <submittedName>
        <fullName evidence="8">Cation diffusion facilitator family transporter</fullName>
    </submittedName>
</protein>
<dbReference type="GO" id="GO:0015086">
    <property type="term" value="F:cadmium ion transmembrane transporter activity"/>
    <property type="evidence" value="ECO:0007669"/>
    <property type="project" value="TreeGrafter"/>
</dbReference>
<keyword evidence="2" id="KW-0813">Transport</keyword>
<feature type="transmembrane region" description="Helical" evidence="6">
    <location>
        <begin position="157"/>
        <end position="177"/>
    </location>
</feature>
<dbReference type="InterPro" id="IPR050291">
    <property type="entry name" value="CDF_Transporter"/>
</dbReference>
<feature type="transmembrane region" description="Helical" evidence="6">
    <location>
        <begin position="189"/>
        <end position="209"/>
    </location>
</feature>
<dbReference type="GO" id="GO:0015093">
    <property type="term" value="F:ferrous iron transmembrane transporter activity"/>
    <property type="evidence" value="ECO:0007669"/>
    <property type="project" value="TreeGrafter"/>
</dbReference>
<dbReference type="Pfam" id="PF01545">
    <property type="entry name" value="Cation_efflux"/>
    <property type="match status" value="1"/>
</dbReference>
<dbReference type="Proteomes" id="UP000054023">
    <property type="component" value="Unassembled WGS sequence"/>
</dbReference>
<evidence type="ECO:0000256" key="2">
    <source>
        <dbReference type="ARBA" id="ARBA00022448"/>
    </source>
</evidence>
<dbReference type="AlphaFoldDB" id="A0A0W8IG14"/>
<dbReference type="GO" id="GO:0005886">
    <property type="term" value="C:plasma membrane"/>
    <property type="evidence" value="ECO:0007669"/>
    <property type="project" value="TreeGrafter"/>
</dbReference>
<dbReference type="SUPFAM" id="SSF161111">
    <property type="entry name" value="Cation efflux protein transmembrane domain-like"/>
    <property type="match status" value="1"/>
</dbReference>
<comment type="subcellular location">
    <subcellularLocation>
        <location evidence="1">Membrane</location>
        <topology evidence="1">Multi-pass membrane protein</topology>
    </subcellularLocation>
</comment>
<name>A0A0W8IG14_9MICC</name>
<keyword evidence="9" id="KW-1185">Reference proteome</keyword>